<dbReference type="PROSITE" id="PS51781">
    <property type="entry name" value="SH3B"/>
    <property type="match status" value="1"/>
</dbReference>
<evidence type="ECO:0000256" key="1">
    <source>
        <dbReference type="SAM" id="MobiDB-lite"/>
    </source>
</evidence>
<protein>
    <recommendedName>
        <fullName evidence="2">SH3b domain-containing protein</fullName>
    </recommendedName>
</protein>
<comment type="caution">
    <text evidence="3">The sequence shown here is derived from an EMBL/GenBank/DDBJ whole genome shotgun (WGS) entry which is preliminary data.</text>
</comment>
<feature type="region of interest" description="Disordered" evidence="1">
    <location>
        <begin position="98"/>
        <end position="132"/>
    </location>
</feature>
<accession>A0A4S3MBP6</accession>
<dbReference type="AlphaFoldDB" id="A0A4S3MBP6"/>
<feature type="domain" description="SH3b" evidence="2">
    <location>
        <begin position="132"/>
        <end position="197"/>
    </location>
</feature>
<evidence type="ECO:0000313" key="4">
    <source>
        <dbReference type="Proteomes" id="UP000306113"/>
    </source>
</evidence>
<organism evidence="3 4">
    <name type="scientific">Thalassobius vesicularis</name>
    <dbReference type="NCBI Taxonomy" id="1294297"/>
    <lineage>
        <taxon>Bacteria</taxon>
        <taxon>Pseudomonadati</taxon>
        <taxon>Pseudomonadota</taxon>
        <taxon>Alphaproteobacteria</taxon>
        <taxon>Rhodobacterales</taxon>
        <taxon>Roseobacteraceae</taxon>
        <taxon>Thalassovita</taxon>
    </lineage>
</organism>
<reference evidence="3 4" key="1">
    <citation type="submission" date="2019-04" db="EMBL/GenBank/DDBJ databases">
        <title>Draft genome sequence of Youngimonas vesicularis.</title>
        <authorList>
            <person name="Hameed A."/>
        </authorList>
    </citation>
    <scope>NUCLEOTIDE SEQUENCE [LARGE SCALE GENOMIC DNA]</scope>
    <source>
        <strain evidence="3 4">CC-AMW-E</strain>
    </source>
</reference>
<proteinExistence type="predicted"/>
<dbReference type="Pfam" id="PF08239">
    <property type="entry name" value="SH3_3"/>
    <property type="match status" value="1"/>
</dbReference>
<evidence type="ECO:0000259" key="2">
    <source>
        <dbReference type="PROSITE" id="PS51781"/>
    </source>
</evidence>
<dbReference type="InterPro" id="IPR003646">
    <property type="entry name" value="SH3-like_bac-type"/>
</dbReference>
<name>A0A4S3MBP6_9RHOB</name>
<dbReference type="Proteomes" id="UP000306113">
    <property type="component" value="Unassembled WGS sequence"/>
</dbReference>
<gene>
    <name evidence="3" type="ORF">E7681_06470</name>
</gene>
<evidence type="ECO:0000313" key="3">
    <source>
        <dbReference type="EMBL" id="THD76083.1"/>
    </source>
</evidence>
<dbReference type="EMBL" id="SSMD01000002">
    <property type="protein sequence ID" value="THD76083.1"/>
    <property type="molecule type" value="Genomic_DNA"/>
</dbReference>
<dbReference type="OrthoDB" id="7433551at2"/>
<sequence>MLCIGGRAMLRFIFLTFVFLGWAFYEASGGKDFARQLEQKREMAAAQAAQSAPQTVAAQTDAPQTTAVTEAKVTRASFEPASLGAANAQSAAPIVQAAAPPEATSRPAPEPAQTEAEQDDPTIANIDEKPAPDVRQVTGARVNMRNGPSTGYNVVARLTRGTKVLILQEPGNGWVKLKVEETGRVGWMAAKLLEPAQG</sequence>
<keyword evidence="4" id="KW-1185">Reference proteome</keyword>
<dbReference type="Gene3D" id="2.30.30.40">
    <property type="entry name" value="SH3 Domains"/>
    <property type="match status" value="1"/>
</dbReference>
<dbReference type="SMART" id="SM00287">
    <property type="entry name" value="SH3b"/>
    <property type="match status" value="1"/>
</dbReference>